<organism evidence="2 3">
    <name type="scientific">Zeimonas arvi</name>
    <dbReference type="NCBI Taxonomy" id="2498847"/>
    <lineage>
        <taxon>Bacteria</taxon>
        <taxon>Pseudomonadati</taxon>
        <taxon>Pseudomonadota</taxon>
        <taxon>Betaproteobacteria</taxon>
        <taxon>Burkholderiales</taxon>
        <taxon>Burkholderiaceae</taxon>
        <taxon>Zeimonas</taxon>
    </lineage>
</organism>
<gene>
    <name evidence="2" type="ORF">FHP08_08280</name>
</gene>
<dbReference type="OrthoDB" id="8537668at2"/>
<evidence type="ECO:0008006" key="4">
    <source>
        <dbReference type="Google" id="ProtNLM"/>
    </source>
</evidence>
<dbReference type="PROSITE" id="PS51257">
    <property type="entry name" value="PROKAR_LIPOPROTEIN"/>
    <property type="match status" value="1"/>
</dbReference>
<feature type="chain" id="PRO_5023004979" description="Lipoprotein" evidence="1">
    <location>
        <begin position="25"/>
        <end position="95"/>
    </location>
</feature>
<dbReference type="AlphaFoldDB" id="A0A5C8NXU6"/>
<protein>
    <recommendedName>
        <fullName evidence="4">Lipoprotein</fullName>
    </recommendedName>
</protein>
<reference evidence="2 3" key="1">
    <citation type="submission" date="2019-06" db="EMBL/GenBank/DDBJ databases">
        <title>Quisquiliibacterium sp. nov., isolated from a maize field.</title>
        <authorList>
            <person name="Lin S.-Y."/>
            <person name="Tsai C.-F."/>
            <person name="Young C.-C."/>
        </authorList>
    </citation>
    <scope>NUCLEOTIDE SEQUENCE [LARGE SCALE GENOMIC DNA]</scope>
    <source>
        <strain evidence="2 3">CC-CFT501</strain>
    </source>
</reference>
<dbReference type="Proteomes" id="UP000321548">
    <property type="component" value="Unassembled WGS sequence"/>
</dbReference>
<feature type="signal peptide" evidence="1">
    <location>
        <begin position="1"/>
        <end position="24"/>
    </location>
</feature>
<accession>A0A5C8NXU6</accession>
<name>A0A5C8NXU6_9BURK</name>
<dbReference type="RefSeq" id="WP_147703977.1">
    <property type="nucleotide sequence ID" value="NZ_VDUY01000003.1"/>
</dbReference>
<evidence type="ECO:0000256" key="1">
    <source>
        <dbReference type="SAM" id="SignalP"/>
    </source>
</evidence>
<evidence type="ECO:0000313" key="3">
    <source>
        <dbReference type="Proteomes" id="UP000321548"/>
    </source>
</evidence>
<keyword evidence="1" id="KW-0732">Signal</keyword>
<dbReference type="EMBL" id="VDUY01000003">
    <property type="protein sequence ID" value="TXL66063.1"/>
    <property type="molecule type" value="Genomic_DNA"/>
</dbReference>
<proteinExistence type="predicted"/>
<evidence type="ECO:0000313" key="2">
    <source>
        <dbReference type="EMBL" id="TXL66063.1"/>
    </source>
</evidence>
<keyword evidence="3" id="KW-1185">Reference proteome</keyword>
<sequence length="95" mass="9812">MKRTIPGVAVLAAFAALLGGCAIPATPSYDAKFGEAVRQAQALQTLNPDAGKNSDPVTGIDGESGKAAIDRYQESFRTPPRSFEVFDIGGGLSGQ</sequence>
<comment type="caution">
    <text evidence="2">The sequence shown here is derived from an EMBL/GenBank/DDBJ whole genome shotgun (WGS) entry which is preliminary data.</text>
</comment>